<evidence type="ECO:0000256" key="2">
    <source>
        <dbReference type="ARBA" id="ARBA00022448"/>
    </source>
</evidence>
<dbReference type="GO" id="GO:0140115">
    <property type="term" value="P:export across plasma membrane"/>
    <property type="evidence" value="ECO:0007669"/>
    <property type="project" value="UniProtKB-ARBA"/>
</dbReference>
<dbReference type="InterPro" id="IPR020846">
    <property type="entry name" value="MFS_dom"/>
</dbReference>
<dbReference type="AlphaFoldDB" id="A0AAN7Y7B9"/>
<dbReference type="PANTHER" id="PTHR23502">
    <property type="entry name" value="MAJOR FACILITATOR SUPERFAMILY"/>
    <property type="match status" value="1"/>
</dbReference>
<feature type="transmembrane region" description="Helical" evidence="10">
    <location>
        <begin position="139"/>
        <end position="162"/>
    </location>
</feature>
<feature type="transmembrane region" description="Helical" evidence="10">
    <location>
        <begin position="202"/>
        <end position="224"/>
    </location>
</feature>
<evidence type="ECO:0000256" key="3">
    <source>
        <dbReference type="ARBA" id="ARBA00022692"/>
    </source>
</evidence>
<gene>
    <name evidence="12" type="ORF">LTR05_003923</name>
</gene>
<keyword evidence="4 10" id="KW-1133">Transmembrane helix</keyword>
<keyword evidence="3 10" id="KW-0812">Transmembrane</keyword>
<dbReference type="InterPro" id="IPR011701">
    <property type="entry name" value="MFS"/>
</dbReference>
<dbReference type="InterPro" id="IPR036259">
    <property type="entry name" value="MFS_trans_sf"/>
</dbReference>
<dbReference type="PRINTS" id="PR01035">
    <property type="entry name" value="TCRTETA"/>
</dbReference>
<reference evidence="12 13" key="1">
    <citation type="submission" date="2023-08" db="EMBL/GenBank/DDBJ databases">
        <title>Black Yeasts Isolated from many extreme environments.</title>
        <authorList>
            <person name="Coleine C."/>
            <person name="Stajich J.E."/>
            <person name="Selbmann L."/>
        </authorList>
    </citation>
    <scope>NUCLEOTIDE SEQUENCE [LARGE SCALE GENOMIC DNA]</scope>
    <source>
        <strain evidence="12 13">CCFEE 5910</strain>
    </source>
</reference>
<dbReference type="FunFam" id="1.20.1720.10:FF:000009">
    <property type="entry name" value="MFS multidrug transporter"/>
    <property type="match status" value="1"/>
</dbReference>
<keyword evidence="6" id="KW-0325">Glycoprotein</keyword>
<dbReference type="Gene3D" id="1.20.1250.20">
    <property type="entry name" value="MFS general substrate transporter like domains"/>
    <property type="match status" value="1"/>
</dbReference>
<evidence type="ECO:0000259" key="11">
    <source>
        <dbReference type="PROSITE" id="PS50850"/>
    </source>
</evidence>
<comment type="catalytic activity">
    <reaction evidence="7">
        <text>citrate(in) = citrate(out)</text>
        <dbReference type="Rhea" id="RHEA:33183"/>
        <dbReference type="ChEBI" id="CHEBI:16947"/>
    </reaction>
</comment>
<evidence type="ECO:0000256" key="7">
    <source>
        <dbReference type="ARBA" id="ARBA00051015"/>
    </source>
</evidence>
<dbReference type="InterPro" id="IPR001958">
    <property type="entry name" value="Tet-R_TetA/multi-R_MdtG-like"/>
</dbReference>
<feature type="transmembrane region" description="Helical" evidence="10">
    <location>
        <begin position="116"/>
        <end position="133"/>
    </location>
</feature>
<dbReference type="PANTHER" id="PTHR23502:SF51">
    <property type="entry name" value="QUINIDINE RESISTANCE PROTEIN 1-RELATED"/>
    <property type="match status" value="1"/>
</dbReference>
<evidence type="ECO:0000256" key="9">
    <source>
        <dbReference type="ARBA" id="ARBA00074746"/>
    </source>
</evidence>
<feature type="transmembrane region" description="Helical" evidence="10">
    <location>
        <begin position="48"/>
        <end position="69"/>
    </location>
</feature>
<dbReference type="GO" id="GO:0005886">
    <property type="term" value="C:plasma membrane"/>
    <property type="evidence" value="ECO:0007669"/>
    <property type="project" value="TreeGrafter"/>
</dbReference>
<feature type="transmembrane region" description="Helical" evidence="10">
    <location>
        <begin position="81"/>
        <end position="104"/>
    </location>
</feature>
<protein>
    <recommendedName>
        <fullName evidence="9">Citrate exporter 1</fullName>
    </recommendedName>
</protein>
<dbReference type="Pfam" id="PF07690">
    <property type="entry name" value="MFS_1"/>
    <property type="match status" value="1"/>
</dbReference>
<dbReference type="GO" id="GO:0015137">
    <property type="term" value="F:citrate transmembrane transporter activity"/>
    <property type="evidence" value="ECO:0007669"/>
    <property type="project" value="UniProtKB-ARBA"/>
</dbReference>
<evidence type="ECO:0000256" key="4">
    <source>
        <dbReference type="ARBA" id="ARBA00022989"/>
    </source>
</evidence>
<feature type="transmembrane region" description="Helical" evidence="10">
    <location>
        <begin position="375"/>
        <end position="393"/>
    </location>
</feature>
<comment type="subcellular location">
    <subcellularLocation>
        <location evidence="1">Membrane</location>
        <topology evidence="1">Multi-pass membrane protein</topology>
    </subcellularLocation>
</comment>
<organism evidence="12 13">
    <name type="scientific">Lithohypha guttulata</name>
    <dbReference type="NCBI Taxonomy" id="1690604"/>
    <lineage>
        <taxon>Eukaryota</taxon>
        <taxon>Fungi</taxon>
        <taxon>Dikarya</taxon>
        <taxon>Ascomycota</taxon>
        <taxon>Pezizomycotina</taxon>
        <taxon>Eurotiomycetes</taxon>
        <taxon>Chaetothyriomycetidae</taxon>
        <taxon>Chaetothyriales</taxon>
        <taxon>Trichomeriaceae</taxon>
        <taxon>Lithohypha</taxon>
    </lineage>
</organism>
<dbReference type="EMBL" id="JAVRRJ010000003">
    <property type="protein sequence ID" value="KAK5086755.1"/>
    <property type="molecule type" value="Genomic_DNA"/>
</dbReference>
<evidence type="ECO:0000313" key="12">
    <source>
        <dbReference type="EMBL" id="KAK5086755.1"/>
    </source>
</evidence>
<accession>A0AAN7Y7B9</accession>
<evidence type="ECO:0000256" key="5">
    <source>
        <dbReference type="ARBA" id="ARBA00023136"/>
    </source>
</evidence>
<dbReference type="Proteomes" id="UP001309876">
    <property type="component" value="Unassembled WGS sequence"/>
</dbReference>
<proteinExistence type="predicted"/>
<feature type="transmembrane region" description="Helical" evidence="10">
    <location>
        <begin position="281"/>
        <end position="301"/>
    </location>
</feature>
<dbReference type="PROSITE" id="PS50850">
    <property type="entry name" value="MFS"/>
    <property type="match status" value="1"/>
</dbReference>
<comment type="function">
    <text evidence="8">Transmembrane transporter that exports citrate across the cell membrane.</text>
</comment>
<name>A0AAN7Y7B9_9EURO</name>
<evidence type="ECO:0000256" key="8">
    <source>
        <dbReference type="ARBA" id="ARBA00057034"/>
    </source>
</evidence>
<evidence type="ECO:0000256" key="6">
    <source>
        <dbReference type="ARBA" id="ARBA00023180"/>
    </source>
</evidence>
<sequence length="442" mass="48269">MPISNKALSKDHDHDRDASQNIAKTKERVEQNDPADTTYSVFSKQQKVVIVCLISLAGFFSPFTAFVYFPALQSVSADLNVSLELMNITVTVYLIVQAIVPSVLGDLAKHLGRRPVYLFAFAVYTVASIGLALQRSYAALLVLRMLQSAGSSATIALAYAVISDIARPHEKGTYVGTSHIGFNTAPALGPVIGGLLADKVGWPWIFVFLAAFGGLVLLLLYICLYETARNVVGDGSIPAIGLNRSLYQTLRHGQAKSDEQRARFTIPSIVPSIKIIFHRNVFPVLLSNAIFYMMYSVVQATLAPLVQERYGLSPFEAGLCYLGYGVAGAVASITVGKITDRDYRLIARKVNITIDKKKGDDLLKFPLERARFRTMWLYIIFASTALLGYGWVIQNDVHLAATIVLQFIVGFAVTGVFNVCNTYVVDVFPEDSASASASVAFQ</sequence>
<keyword evidence="2" id="KW-0813">Transport</keyword>
<dbReference type="FunFam" id="1.20.1250.20:FF:000172">
    <property type="entry name" value="MFS multidrug resistance transporter"/>
    <property type="match status" value="1"/>
</dbReference>
<dbReference type="SUPFAM" id="SSF103473">
    <property type="entry name" value="MFS general substrate transporter"/>
    <property type="match status" value="1"/>
</dbReference>
<feature type="transmembrane region" description="Helical" evidence="10">
    <location>
        <begin position="321"/>
        <end position="339"/>
    </location>
</feature>
<feature type="transmembrane region" description="Helical" evidence="10">
    <location>
        <begin position="399"/>
        <end position="420"/>
    </location>
</feature>
<keyword evidence="5 10" id="KW-0472">Membrane</keyword>
<evidence type="ECO:0000256" key="1">
    <source>
        <dbReference type="ARBA" id="ARBA00004141"/>
    </source>
</evidence>
<feature type="transmembrane region" description="Helical" evidence="10">
    <location>
        <begin position="174"/>
        <end position="196"/>
    </location>
</feature>
<evidence type="ECO:0000256" key="10">
    <source>
        <dbReference type="SAM" id="Phobius"/>
    </source>
</evidence>
<keyword evidence="13" id="KW-1185">Reference proteome</keyword>
<comment type="caution">
    <text evidence="12">The sequence shown here is derived from an EMBL/GenBank/DDBJ whole genome shotgun (WGS) entry which is preliminary data.</text>
</comment>
<evidence type="ECO:0000313" key="13">
    <source>
        <dbReference type="Proteomes" id="UP001309876"/>
    </source>
</evidence>
<feature type="domain" description="Major facilitator superfamily (MFS) profile" evidence="11">
    <location>
        <begin position="50"/>
        <end position="442"/>
    </location>
</feature>